<dbReference type="EMBL" id="GL876967">
    <property type="protein sequence ID" value="KLU82978.1"/>
    <property type="molecule type" value="Genomic_DNA"/>
</dbReference>
<reference evidence="3" key="5">
    <citation type="submission" date="2015-06" db="UniProtKB">
        <authorList>
            <consortium name="EnsemblFungi"/>
        </authorList>
    </citation>
    <scope>IDENTIFICATION</scope>
    <source>
        <strain evidence="3">ATCC 64411</strain>
    </source>
</reference>
<keyword evidence="4" id="KW-1185">Reference proteome</keyword>
<reference evidence="2" key="3">
    <citation type="submission" date="2011-03" db="EMBL/GenBank/DDBJ databases">
        <title>Annotation of Magnaporthe poae ATCC 64411.</title>
        <authorList>
            <person name="Ma L.-J."/>
            <person name="Dead R."/>
            <person name="Young S.K."/>
            <person name="Zeng Q."/>
            <person name="Gargeya S."/>
            <person name="Fitzgerald M."/>
            <person name="Haas B."/>
            <person name="Abouelleil A."/>
            <person name="Alvarado L."/>
            <person name="Arachchi H.M."/>
            <person name="Berlin A."/>
            <person name="Brown A."/>
            <person name="Chapman S.B."/>
            <person name="Chen Z."/>
            <person name="Dunbar C."/>
            <person name="Freedman E."/>
            <person name="Gearin G."/>
            <person name="Gellesch M."/>
            <person name="Goldberg J."/>
            <person name="Griggs A."/>
            <person name="Gujja S."/>
            <person name="Heiman D."/>
            <person name="Howarth C."/>
            <person name="Larson L."/>
            <person name="Lui A."/>
            <person name="MacDonald P.J.P."/>
            <person name="Mehta T."/>
            <person name="Montmayeur A."/>
            <person name="Murphy C."/>
            <person name="Neiman D."/>
            <person name="Pearson M."/>
            <person name="Priest M."/>
            <person name="Roberts A."/>
            <person name="Saif S."/>
            <person name="Shea T."/>
            <person name="Shenoy N."/>
            <person name="Sisk P."/>
            <person name="Stolte C."/>
            <person name="Sykes S."/>
            <person name="Yandava C."/>
            <person name="Wortman J."/>
            <person name="Nusbaum C."/>
            <person name="Birren B."/>
        </authorList>
    </citation>
    <scope>NUCLEOTIDE SEQUENCE</scope>
    <source>
        <strain evidence="2">ATCC 64411</strain>
    </source>
</reference>
<gene>
    <name evidence="2" type="ORF">MAPG_02045</name>
</gene>
<feature type="compositionally biased region" description="Basic residues" evidence="1">
    <location>
        <begin position="1"/>
        <end position="11"/>
    </location>
</feature>
<proteinExistence type="predicted"/>
<dbReference type="VEuPathDB" id="FungiDB:MAPG_02045"/>
<name>A0A0C4DQA7_MAGP6</name>
<protein>
    <submittedName>
        <fullName evidence="2 3">Uncharacterized protein</fullName>
    </submittedName>
</protein>
<feature type="region of interest" description="Disordered" evidence="1">
    <location>
        <begin position="1"/>
        <end position="64"/>
    </location>
</feature>
<evidence type="ECO:0000313" key="4">
    <source>
        <dbReference type="Proteomes" id="UP000011715"/>
    </source>
</evidence>
<reference evidence="3" key="4">
    <citation type="journal article" date="2015" name="G3 (Bethesda)">
        <title>Genome sequences of three phytopathogenic species of the Magnaporthaceae family of fungi.</title>
        <authorList>
            <person name="Okagaki L.H."/>
            <person name="Nunes C.C."/>
            <person name="Sailsbery J."/>
            <person name="Clay B."/>
            <person name="Brown D."/>
            <person name="John T."/>
            <person name="Oh Y."/>
            <person name="Young N."/>
            <person name="Fitzgerald M."/>
            <person name="Haas B.J."/>
            <person name="Zeng Q."/>
            <person name="Young S."/>
            <person name="Adiconis X."/>
            <person name="Fan L."/>
            <person name="Levin J.Z."/>
            <person name="Mitchell T.K."/>
            <person name="Okubara P.A."/>
            <person name="Farman M.L."/>
            <person name="Kohn L.M."/>
            <person name="Birren B."/>
            <person name="Ma L.-J."/>
            <person name="Dean R.A."/>
        </authorList>
    </citation>
    <scope>NUCLEOTIDE SEQUENCE</scope>
    <source>
        <strain evidence="3">ATCC 64411 / 73-15</strain>
    </source>
</reference>
<dbReference type="Proteomes" id="UP000011715">
    <property type="component" value="Unassembled WGS sequence"/>
</dbReference>
<dbReference type="EnsemblFungi" id="MAPG_02045T0">
    <property type="protein sequence ID" value="MAPG_02045T0"/>
    <property type="gene ID" value="MAPG_02045"/>
</dbReference>
<feature type="compositionally biased region" description="Low complexity" evidence="1">
    <location>
        <begin position="34"/>
        <end position="51"/>
    </location>
</feature>
<evidence type="ECO:0000256" key="1">
    <source>
        <dbReference type="SAM" id="MobiDB-lite"/>
    </source>
</evidence>
<organism evidence="3 4">
    <name type="scientific">Magnaporthiopsis poae (strain ATCC 64411 / 73-15)</name>
    <name type="common">Kentucky bluegrass fungus</name>
    <name type="synonym">Magnaporthe poae</name>
    <dbReference type="NCBI Taxonomy" id="644358"/>
    <lineage>
        <taxon>Eukaryota</taxon>
        <taxon>Fungi</taxon>
        <taxon>Dikarya</taxon>
        <taxon>Ascomycota</taxon>
        <taxon>Pezizomycotina</taxon>
        <taxon>Sordariomycetes</taxon>
        <taxon>Sordariomycetidae</taxon>
        <taxon>Magnaporthales</taxon>
        <taxon>Magnaporthaceae</taxon>
        <taxon>Magnaporthiopsis</taxon>
    </lineage>
</organism>
<reference evidence="4" key="2">
    <citation type="submission" date="2010-05" db="EMBL/GenBank/DDBJ databases">
        <title>The genome sequence of Magnaporthe poae strain ATCC 64411.</title>
        <authorList>
            <person name="Ma L.-J."/>
            <person name="Dead R."/>
            <person name="Young S."/>
            <person name="Zeng Q."/>
            <person name="Koehrsen M."/>
            <person name="Alvarado L."/>
            <person name="Berlin A."/>
            <person name="Chapman S.B."/>
            <person name="Chen Z."/>
            <person name="Freedman E."/>
            <person name="Gellesch M."/>
            <person name="Goldberg J."/>
            <person name="Griggs A."/>
            <person name="Gujja S."/>
            <person name="Heilman E.R."/>
            <person name="Heiman D."/>
            <person name="Hepburn T."/>
            <person name="Howarth C."/>
            <person name="Jen D."/>
            <person name="Larson L."/>
            <person name="Mehta T."/>
            <person name="Neiman D."/>
            <person name="Pearson M."/>
            <person name="Roberts A."/>
            <person name="Saif S."/>
            <person name="Shea T."/>
            <person name="Shenoy N."/>
            <person name="Sisk P."/>
            <person name="Stolte C."/>
            <person name="Sykes S."/>
            <person name="Walk T."/>
            <person name="White J."/>
            <person name="Yandava C."/>
            <person name="Haas B."/>
            <person name="Nusbaum C."/>
            <person name="Birren B."/>
        </authorList>
    </citation>
    <scope>NUCLEOTIDE SEQUENCE [LARGE SCALE GENOMIC DNA]</scope>
    <source>
        <strain evidence="4">ATCC 64411 / 73-15</strain>
    </source>
</reference>
<evidence type="ECO:0000313" key="3">
    <source>
        <dbReference type="EnsemblFungi" id="MAPG_02045T0"/>
    </source>
</evidence>
<dbReference type="AlphaFoldDB" id="A0A0C4DQA7"/>
<evidence type="ECO:0000313" key="2">
    <source>
        <dbReference type="EMBL" id="KLU82978.1"/>
    </source>
</evidence>
<sequence length="87" mass="9173">MGVTKHRRSSRIRSGAFNPKGAHTYPTNMSEPQAAEAKPAETPAAGEGAEGPSKKALKKAAAAAKKAEQKAAKAASYHFRPQKENQS</sequence>
<reference evidence="2" key="1">
    <citation type="submission" date="2010-05" db="EMBL/GenBank/DDBJ databases">
        <title>The Genome Sequence of Magnaporthe poae strain ATCC 64411.</title>
        <authorList>
            <consortium name="The Broad Institute Genome Sequencing Platform"/>
            <consortium name="Broad Institute Genome Sequencing Center for Infectious Disease"/>
            <person name="Ma L.-J."/>
            <person name="Dead R."/>
            <person name="Young S."/>
            <person name="Zeng Q."/>
            <person name="Koehrsen M."/>
            <person name="Alvarado L."/>
            <person name="Berlin A."/>
            <person name="Chapman S.B."/>
            <person name="Chen Z."/>
            <person name="Freedman E."/>
            <person name="Gellesch M."/>
            <person name="Goldberg J."/>
            <person name="Griggs A."/>
            <person name="Gujja S."/>
            <person name="Heilman E.R."/>
            <person name="Heiman D."/>
            <person name="Hepburn T."/>
            <person name="Howarth C."/>
            <person name="Jen D."/>
            <person name="Larson L."/>
            <person name="Mehta T."/>
            <person name="Neiman D."/>
            <person name="Pearson M."/>
            <person name="Roberts A."/>
            <person name="Saif S."/>
            <person name="Shea T."/>
            <person name="Shenoy N."/>
            <person name="Sisk P."/>
            <person name="Stolte C."/>
            <person name="Sykes S."/>
            <person name="Walk T."/>
            <person name="White J."/>
            <person name="Yandava C."/>
            <person name="Haas B."/>
            <person name="Nusbaum C."/>
            <person name="Birren B."/>
        </authorList>
    </citation>
    <scope>NUCLEOTIDE SEQUENCE</scope>
    <source>
        <strain evidence="2">ATCC 64411</strain>
    </source>
</reference>
<accession>A0A0C4DQA7</accession>
<dbReference type="EMBL" id="ADBL01000517">
    <property type="status" value="NOT_ANNOTATED_CDS"/>
    <property type="molecule type" value="Genomic_DNA"/>
</dbReference>